<evidence type="ECO:0000259" key="17">
    <source>
        <dbReference type="PROSITE" id="PS50873"/>
    </source>
</evidence>
<dbReference type="InterPro" id="IPR010255">
    <property type="entry name" value="Haem_peroxidase_sf"/>
</dbReference>
<dbReference type="GO" id="GO:0046872">
    <property type="term" value="F:metal ion binding"/>
    <property type="evidence" value="ECO:0007669"/>
    <property type="project" value="UniProtKB-UniRule"/>
</dbReference>
<dbReference type="PANTHER" id="PTHR31388:SF34">
    <property type="entry name" value="PEROXIDASE 10"/>
    <property type="match status" value="1"/>
</dbReference>
<dbReference type="FunFam" id="1.10.420.10:FF:000001">
    <property type="entry name" value="Peroxidase"/>
    <property type="match status" value="1"/>
</dbReference>
<keyword evidence="9 13" id="KW-0408">Iron</keyword>
<feature type="disulfide bond" evidence="15">
    <location>
        <begin position="51"/>
        <end position="54"/>
    </location>
</feature>
<keyword evidence="13 16" id="KW-0106">Calcium</keyword>
<evidence type="ECO:0000256" key="11">
    <source>
        <dbReference type="PIRSR" id="PIRSR600823-1"/>
    </source>
</evidence>
<dbReference type="GO" id="GO:0042744">
    <property type="term" value="P:hydrogen peroxide catabolic process"/>
    <property type="evidence" value="ECO:0007669"/>
    <property type="project" value="UniProtKB-KW"/>
</dbReference>
<evidence type="ECO:0000256" key="9">
    <source>
        <dbReference type="ARBA" id="ARBA00023004"/>
    </source>
</evidence>
<evidence type="ECO:0000256" key="4">
    <source>
        <dbReference type="ARBA" id="ARBA00012313"/>
    </source>
</evidence>
<keyword evidence="19" id="KW-1185">Reference proteome</keyword>
<dbReference type="GO" id="GO:0006979">
    <property type="term" value="P:response to oxidative stress"/>
    <property type="evidence" value="ECO:0007669"/>
    <property type="project" value="UniProtKB-UniRule"/>
</dbReference>
<evidence type="ECO:0000256" key="16">
    <source>
        <dbReference type="RuleBase" id="RU362060"/>
    </source>
</evidence>
<evidence type="ECO:0000256" key="13">
    <source>
        <dbReference type="PIRSR" id="PIRSR600823-3"/>
    </source>
</evidence>
<feature type="binding site" evidence="13">
    <location>
        <position position="175"/>
    </location>
    <ligand>
        <name>Ca(2+)</name>
        <dbReference type="ChEBI" id="CHEBI:29108"/>
        <label>2</label>
    </ligand>
</feature>
<evidence type="ECO:0000256" key="3">
    <source>
        <dbReference type="ARBA" id="ARBA00006873"/>
    </source>
</evidence>
<evidence type="ECO:0000256" key="12">
    <source>
        <dbReference type="PIRSR" id="PIRSR600823-2"/>
    </source>
</evidence>
<dbReference type="InterPro" id="IPR033905">
    <property type="entry name" value="Secretory_peroxidase"/>
</dbReference>
<feature type="binding site" evidence="13">
    <location>
        <position position="69"/>
    </location>
    <ligand>
        <name>Ca(2+)</name>
        <dbReference type="ChEBI" id="CHEBI:29108"/>
        <label>1</label>
    </ligand>
</feature>
<dbReference type="InterPro" id="IPR002016">
    <property type="entry name" value="Haem_peroxidase"/>
</dbReference>
<feature type="site" description="Transition state stabilizer" evidence="14">
    <location>
        <position position="45"/>
    </location>
</feature>
<feature type="disulfide bond" evidence="15">
    <location>
        <begin position="181"/>
        <end position="214"/>
    </location>
</feature>
<keyword evidence="8 16" id="KW-0560">Oxidoreductase</keyword>
<dbReference type="PRINTS" id="PR00458">
    <property type="entry name" value="PEROXIDASE"/>
</dbReference>
<dbReference type="InterPro" id="IPR000823">
    <property type="entry name" value="Peroxidase_pln"/>
</dbReference>
<keyword evidence="6 16" id="KW-0349">Heme</keyword>
<dbReference type="Gene3D" id="1.10.520.10">
    <property type="match status" value="1"/>
</dbReference>
<comment type="cofactor">
    <cofactor evidence="13 16">
        <name>heme b</name>
        <dbReference type="ChEBI" id="CHEBI:60344"/>
    </cofactor>
    <text evidence="13 16">Binds 1 heme b (iron(II)-protoporphyrin IX) group per subunit.</text>
</comment>
<evidence type="ECO:0000256" key="2">
    <source>
        <dbReference type="ARBA" id="ARBA00002322"/>
    </source>
</evidence>
<proteinExistence type="inferred from homology"/>
<feature type="binding site" evidence="12">
    <location>
        <position position="144"/>
    </location>
    <ligand>
        <name>substrate</name>
    </ligand>
</feature>
<evidence type="ECO:0000256" key="5">
    <source>
        <dbReference type="ARBA" id="ARBA00022559"/>
    </source>
</evidence>
<evidence type="ECO:0000256" key="8">
    <source>
        <dbReference type="ARBA" id="ARBA00023002"/>
    </source>
</evidence>
<evidence type="ECO:0000256" key="6">
    <source>
        <dbReference type="ARBA" id="ARBA00022617"/>
    </source>
</evidence>
<dbReference type="Proteomes" id="UP001189624">
    <property type="component" value="Chromosome 3"/>
</dbReference>
<evidence type="ECO:0000256" key="14">
    <source>
        <dbReference type="PIRSR" id="PIRSR600823-4"/>
    </source>
</evidence>
<sequence>MLTISNTQLDINFYDESCPNFPTIVRYGVWSAIKNDNRMPASLLRLHFHDCIGCDASVLLEDTPYFTGEKNAFPNRNSLRGLEVIDHIKEQVERLCPYTVSCADILALAVREAIDLVGGPSWSVALGRRDAITANQTAANEQIPSPFEPLDSIIAKFASKGLNLRDVVALSGAHTIGYARCLTFKRRLFDFQGSGKPDPVLDFSPLLAKLQSMCPNKEASNSNLAPLDATSILTFDNEYYRNLVHNAGLLESDQALIRDRRTAAMAYSYSIDQSSFYNDFATSMVKLSNVGVLTGMQGQIRKKCGYVNY</sequence>
<feature type="disulfide bond" evidence="15">
    <location>
        <begin position="102"/>
        <end position="304"/>
    </location>
</feature>
<feature type="binding site" description="axial binding residue" evidence="13">
    <location>
        <position position="174"/>
    </location>
    <ligand>
        <name>heme b</name>
        <dbReference type="ChEBI" id="CHEBI:60344"/>
    </ligand>
    <ligandPart>
        <name>Fe</name>
        <dbReference type="ChEBI" id="CHEBI:18248"/>
    </ligandPart>
</feature>
<comment type="catalytic activity">
    <reaction evidence="1 16">
        <text>2 a phenolic donor + H2O2 = 2 a phenolic radical donor + 2 H2O</text>
        <dbReference type="Rhea" id="RHEA:56136"/>
        <dbReference type="ChEBI" id="CHEBI:15377"/>
        <dbReference type="ChEBI" id="CHEBI:16240"/>
        <dbReference type="ChEBI" id="CHEBI:139520"/>
        <dbReference type="ChEBI" id="CHEBI:139521"/>
        <dbReference type="EC" id="1.11.1.7"/>
    </reaction>
</comment>
<feature type="binding site" evidence="13">
    <location>
        <position position="57"/>
    </location>
    <ligand>
        <name>Ca(2+)</name>
        <dbReference type="ChEBI" id="CHEBI:29108"/>
        <label>1</label>
    </ligand>
</feature>
<accession>A0AA86S2C5</accession>
<comment type="similarity">
    <text evidence="3">Belongs to the peroxidase family. Ascorbate peroxidase subfamily.</text>
</comment>
<feature type="domain" description="Plant heme peroxidase family profile" evidence="17">
    <location>
        <begin position="8"/>
        <end position="308"/>
    </location>
</feature>
<dbReference type="PANTHER" id="PTHR31388">
    <property type="entry name" value="PEROXIDASE 72-RELATED"/>
    <property type="match status" value="1"/>
</dbReference>
<dbReference type="Pfam" id="PF00141">
    <property type="entry name" value="peroxidase"/>
    <property type="match status" value="1"/>
</dbReference>
<protein>
    <recommendedName>
        <fullName evidence="4 16">Peroxidase</fullName>
        <ecNumber evidence="4 16">1.11.1.7</ecNumber>
    </recommendedName>
</protein>
<dbReference type="GO" id="GO:0020037">
    <property type="term" value="F:heme binding"/>
    <property type="evidence" value="ECO:0007669"/>
    <property type="project" value="UniProtKB-UniRule"/>
</dbReference>
<feature type="binding site" evidence="13">
    <location>
        <position position="53"/>
    </location>
    <ligand>
        <name>Ca(2+)</name>
        <dbReference type="ChEBI" id="CHEBI:29108"/>
        <label>1</label>
    </ligand>
</feature>
<organism evidence="18 19">
    <name type="scientific">Sphenostylis stenocarpa</name>
    <dbReference type="NCBI Taxonomy" id="92480"/>
    <lineage>
        <taxon>Eukaryota</taxon>
        <taxon>Viridiplantae</taxon>
        <taxon>Streptophyta</taxon>
        <taxon>Embryophyta</taxon>
        <taxon>Tracheophyta</taxon>
        <taxon>Spermatophyta</taxon>
        <taxon>Magnoliopsida</taxon>
        <taxon>eudicotyledons</taxon>
        <taxon>Gunneridae</taxon>
        <taxon>Pentapetalae</taxon>
        <taxon>rosids</taxon>
        <taxon>fabids</taxon>
        <taxon>Fabales</taxon>
        <taxon>Fabaceae</taxon>
        <taxon>Papilionoideae</taxon>
        <taxon>50 kb inversion clade</taxon>
        <taxon>NPAAA clade</taxon>
        <taxon>indigoferoid/millettioid clade</taxon>
        <taxon>Phaseoleae</taxon>
        <taxon>Sphenostylis</taxon>
    </lineage>
</organism>
<dbReference type="EC" id="1.11.1.7" evidence="4 16"/>
<comment type="cofactor">
    <cofactor evidence="13 16">
        <name>Ca(2+)</name>
        <dbReference type="ChEBI" id="CHEBI:29108"/>
    </cofactor>
    <text evidence="13 16">Binds 2 calcium ions per subunit.</text>
</comment>
<comment type="similarity">
    <text evidence="16">Belongs to the peroxidase family. Classical plant (class III) peroxidase subfamily.</text>
</comment>
<evidence type="ECO:0000256" key="7">
    <source>
        <dbReference type="ARBA" id="ARBA00022723"/>
    </source>
</evidence>
<name>A0AA86S2C5_9FABA</name>
<evidence type="ECO:0000313" key="19">
    <source>
        <dbReference type="Proteomes" id="UP001189624"/>
    </source>
</evidence>
<dbReference type="PRINTS" id="PR00461">
    <property type="entry name" value="PLPEROXIDASE"/>
</dbReference>
<dbReference type="PROSITE" id="PS50873">
    <property type="entry name" value="PEROXIDASE_4"/>
    <property type="match status" value="1"/>
</dbReference>
<keyword evidence="5 16" id="KW-0575">Peroxidase</keyword>
<dbReference type="PROSITE" id="PS00435">
    <property type="entry name" value="PEROXIDASE_1"/>
    <property type="match status" value="1"/>
</dbReference>
<dbReference type="GO" id="GO:0005576">
    <property type="term" value="C:extracellular region"/>
    <property type="evidence" value="ECO:0007669"/>
    <property type="project" value="UniProtKB-SubCell"/>
</dbReference>
<dbReference type="GO" id="GO:0140825">
    <property type="term" value="F:lactoperoxidase activity"/>
    <property type="evidence" value="ECO:0007669"/>
    <property type="project" value="UniProtKB-EC"/>
</dbReference>
<feature type="active site" description="Proton acceptor" evidence="11">
    <location>
        <position position="49"/>
    </location>
</feature>
<feature type="binding site" evidence="13">
    <location>
        <position position="228"/>
    </location>
    <ligand>
        <name>Ca(2+)</name>
        <dbReference type="ChEBI" id="CHEBI:29108"/>
        <label>2</label>
    </ligand>
</feature>
<dbReference type="CDD" id="cd00693">
    <property type="entry name" value="secretory_peroxidase"/>
    <property type="match status" value="1"/>
</dbReference>
<evidence type="ECO:0000256" key="10">
    <source>
        <dbReference type="ARBA" id="ARBA00023157"/>
    </source>
</evidence>
<reference evidence="18" key="1">
    <citation type="submission" date="2023-10" db="EMBL/GenBank/DDBJ databases">
        <authorList>
            <person name="Domelevo Entfellner J.-B."/>
        </authorList>
    </citation>
    <scope>NUCLEOTIDE SEQUENCE</scope>
</reference>
<comment type="subcellular location">
    <subcellularLocation>
        <location evidence="16">Secreted</location>
    </subcellularLocation>
</comment>
<comment type="function">
    <text evidence="2">Removal of H(2)O(2), oxidation of toxic reductants, biosynthesis and degradation of lignin, suberization, auxin catabolism, response to environmental stresses such as wounding, pathogen attack and oxidative stress. These functions might be dependent on each isozyme/isoform in each plant tissue.</text>
</comment>
<dbReference type="Gene3D" id="1.10.420.10">
    <property type="entry name" value="Peroxidase, domain 2"/>
    <property type="match status" value="1"/>
</dbReference>
<evidence type="ECO:0000313" key="18">
    <source>
        <dbReference type="EMBL" id="CAJ1939391.1"/>
    </source>
</evidence>
<feature type="disulfide bond" evidence="15">
    <location>
        <begin position="18"/>
        <end position="96"/>
    </location>
</feature>
<gene>
    <name evidence="18" type="ORF">AYBTSS11_LOCUS9102</name>
</gene>
<keyword evidence="10 15" id="KW-1015">Disulfide bond</keyword>
<keyword evidence="7 13" id="KW-0479">Metal-binding</keyword>
<feature type="binding site" evidence="13">
    <location>
        <position position="236"/>
    </location>
    <ligand>
        <name>Ca(2+)</name>
        <dbReference type="ChEBI" id="CHEBI:29108"/>
        <label>2</label>
    </ligand>
</feature>
<dbReference type="SUPFAM" id="SSF48113">
    <property type="entry name" value="Heme-dependent peroxidases"/>
    <property type="match status" value="1"/>
</dbReference>
<dbReference type="Gramene" id="rna-AYBTSS11_LOCUS9102">
    <property type="protein sequence ID" value="CAJ1939391.1"/>
    <property type="gene ID" value="gene-AYBTSS11_LOCUS9102"/>
</dbReference>
<keyword evidence="16" id="KW-0964">Secreted</keyword>
<dbReference type="InterPro" id="IPR019793">
    <property type="entry name" value="Peroxidases_heam-ligand_BS"/>
</dbReference>
<dbReference type="AlphaFoldDB" id="A0AA86S2C5"/>
<evidence type="ECO:0000256" key="1">
    <source>
        <dbReference type="ARBA" id="ARBA00000189"/>
    </source>
</evidence>
<keyword evidence="16" id="KW-0376">Hydrogen peroxide</keyword>
<evidence type="ECO:0000256" key="15">
    <source>
        <dbReference type="PIRSR" id="PIRSR600823-5"/>
    </source>
</evidence>
<feature type="binding site" evidence="13">
    <location>
        <position position="55"/>
    </location>
    <ligand>
        <name>Ca(2+)</name>
        <dbReference type="ChEBI" id="CHEBI:29108"/>
        <label>1</label>
    </ligand>
</feature>
<feature type="binding site" evidence="13">
    <location>
        <position position="50"/>
    </location>
    <ligand>
        <name>Ca(2+)</name>
        <dbReference type="ChEBI" id="CHEBI:29108"/>
        <label>1</label>
    </ligand>
</feature>
<dbReference type="EMBL" id="OY731400">
    <property type="protein sequence ID" value="CAJ1939391.1"/>
    <property type="molecule type" value="Genomic_DNA"/>
</dbReference>